<comment type="caution">
    <text evidence="5">The sequence shown here is derived from an EMBL/GenBank/DDBJ whole genome shotgun (WGS) entry which is preliminary data.</text>
</comment>
<protein>
    <recommendedName>
        <fullName evidence="4">HpcH/HpaI aldolase/citrate lyase domain-containing protein</fullName>
    </recommendedName>
</protein>
<name>A0ABS1YA71_9ACTN</name>
<proteinExistence type="inferred from homology"/>
<dbReference type="InterPro" id="IPR005000">
    <property type="entry name" value="Aldolase/citrate-lyase_domain"/>
</dbReference>
<dbReference type="PANTHER" id="PTHR30502">
    <property type="entry name" value="2-KETO-3-DEOXY-L-RHAMNONATE ALDOLASE"/>
    <property type="match status" value="1"/>
</dbReference>
<dbReference type="Gene3D" id="3.20.20.60">
    <property type="entry name" value="Phosphoenolpyruvate-binding domains"/>
    <property type="match status" value="1"/>
</dbReference>
<dbReference type="Pfam" id="PF03328">
    <property type="entry name" value="HpcH_HpaI"/>
    <property type="match status" value="1"/>
</dbReference>
<sequence length="262" mass="27821">MTDTADNSPLLRFGNRLRSKMAAGPTYGLFLVSGNATLAEAAAYTGADWAIIDMEAAAMTKVDALHQAQALTGTEAAALIRVPSLDRHQIEYALDLGVAGVMVPKVEQAGDAELAAQSCRYPPDGHRGVNPIRASAYYQGSQQYFRSANREVLCIVQIESREALRNVDKIAQTVGVDMLFIGAGDLAMDLGQPGDPTGPAFDSARQAVLAACEAAGKTAGIFAQSPKLARTYAKEGFRFICVGNEVGFFVQSAASTVNMLRR</sequence>
<dbReference type="SUPFAM" id="SSF51621">
    <property type="entry name" value="Phosphoenolpyruvate/pyruvate domain"/>
    <property type="match status" value="1"/>
</dbReference>
<organism evidence="5 6">
    <name type="scientific">Micromonospora tarensis</name>
    <dbReference type="NCBI Taxonomy" id="2806100"/>
    <lineage>
        <taxon>Bacteria</taxon>
        <taxon>Bacillati</taxon>
        <taxon>Actinomycetota</taxon>
        <taxon>Actinomycetes</taxon>
        <taxon>Micromonosporales</taxon>
        <taxon>Micromonosporaceae</taxon>
        <taxon>Micromonospora</taxon>
    </lineage>
</organism>
<reference evidence="5 6" key="1">
    <citation type="submission" date="2021-01" db="EMBL/GenBank/DDBJ databases">
        <title>Draft genome sequence of Micromonospora sp. strain STR1s_6.</title>
        <authorList>
            <person name="Karlyshev A."/>
            <person name="Jawad R."/>
        </authorList>
    </citation>
    <scope>NUCLEOTIDE SEQUENCE [LARGE SCALE GENOMIC DNA]</scope>
    <source>
        <strain evidence="5 6">STR1S-6</strain>
    </source>
</reference>
<dbReference type="Proteomes" id="UP000622245">
    <property type="component" value="Unassembled WGS sequence"/>
</dbReference>
<dbReference type="PANTHER" id="PTHR30502:SF0">
    <property type="entry name" value="PHOSPHOENOLPYRUVATE CARBOXYLASE FAMILY PROTEIN"/>
    <property type="match status" value="1"/>
</dbReference>
<evidence type="ECO:0000256" key="2">
    <source>
        <dbReference type="ARBA" id="ARBA00022723"/>
    </source>
</evidence>
<feature type="domain" description="HpcH/HpaI aldolase/citrate lyase" evidence="4">
    <location>
        <begin position="27"/>
        <end position="250"/>
    </location>
</feature>
<dbReference type="RefSeq" id="WP_203146722.1">
    <property type="nucleotide sequence ID" value="NZ_JAEVHL010000004.1"/>
</dbReference>
<evidence type="ECO:0000313" key="6">
    <source>
        <dbReference type="Proteomes" id="UP000622245"/>
    </source>
</evidence>
<evidence type="ECO:0000256" key="1">
    <source>
        <dbReference type="ARBA" id="ARBA00005568"/>
    </source>
</evidence>
<comment type="similarity">
    <text evidence="1">Belongs to the HpcH/HpaI aldolase family.</text>
</comment>
<evidence type="ECO:0000313" key="5">
    <source>
        <dbReference type="EMBL" id="MBM0274297.1"/>
    </source>
</evidence>
<accession>A0ABS1YA71</accession>
<gene>
    <name evidence="5" type="ORF">JM949_01865</name>
</gene>
<dbReference type="InterPro" id="IPR040442">
    <property type="entry name" value="Pyrv_kinase-like_dom_sf"/>
</dbReference>
<evidence type="ECO:0000259" key="4">
    <source>
        <dbReference type="Pfam" id="PF03328"/>
    </source>
</evidence>
<dbReference type="InterPro" id="IPR015813">
    <property type="entry name" value="Pyrv/PenolPyrv_kinase-like_dom"/>
</dbReference>
<evidence type="ECO:0000256" key="3">
    <source>
        <dbReference type="ARBA" id="ARBA00023239"/>
    </source>
</evidence>
<dbReference type="InterPro" id="IPR050251">
    <property type="entry name" value="HpcH-HpaI_aldolase"/>
</dbReference>
<dbReference type="EMBL" id="JAEVHL010000004">
    <property type="protein sequence ID" value="MBM0274297.1"/>
    <property type="molecule type" value="Genomic_DNA"/>
</dbReference>
<keyword evidence="6" id="KW-1185">Reference proteome</keyword>
<keyword evidence="3" id="KW-0456">Lyase</keyword>
<keyword evidence="2" id="KW-0479">Metal-binding</keyword>